<dbReference type="EMBL" id="AOHC02000029">
    <property type="protein sequence ID" value="EMY77944.1"/>
    <property type="molecule type" value="Genomic_DNA"/>
</dbReference>
<evidence type="ECO:0000313" key="1">
    <source>
        <dbReference type="EMBL" id="EMY77944.1"/>
    </source>
</evidence>
<sequence>MVLKFESRFQKSNVQTSFCPRRKRSSFLKTVPGQMKNAVKPMDPSIWVYKPAFFWNLVNWGLSSSALYR</sequence>
<evidence type="ECO:0000313" key="2">
    <source>
        <dbReference type="Proteomes" id="UP000012313"/>
    </source>
</evidence>
<comment type="caution">
    <text evidence="1">The sequence shown here is derived from an EMBL/GenBank/DDBJ whole genome shotgun (WGS) entry which is preliminary data.</text>
</comment>
<dbReference type="Proteomes" id="UP000012313">
    <property type="component" value="Unassembled WGS sequence"/>
</dbReference>
<keyword evidence="2" id="KW-1185">Reference proteome</keyword>
<dbReference type="AlphaFoldDB" id="N1WLB5"/>
<gene>
    <name evidence="1" type="ORF">LEP1GSC060_2651</name>
</gene>
<accession>N1WLB5</accession>
<protein>
    <submittedName>
        <fullName evidence="1">Uncharacterized protein</fullName>
    </submittedName>
</protein>
<name>N1WLB5_9LEPT</name>
<proteinExistence type="predicted"/>
<dbReference type="STRING" id="1218598.LEP1GSC060_2651"/>
<organism evidence="1 2">
    <name type="scientific">Leptospira weilii serovar Ranarum str. ICFT</name>
    <dbReference type="NCBI Taxonomy" id="1218598"/>
    <lineage>
        <taxon>Bacteria</taxon>
        <taxon>Pseudomonadati</taxon>
        <taxon>Spirochaetota</taxon>
        <taxon>Spirochaetia</taxon>
        <taxon>Leptospirales</taxon>
        <taxon>Leptospiraceae</taxon>
        <taxon>Leptospira</taxon>
    </lineage>
</organism>
<reference evidence="1" key="1">
    <citation type="submission" date="2013-03" db="EMBL/GenBank/DDBJ databases">
        <authorList>
            <person name="Harkins D.M."/>
            <person name="Durkin A.S."/>
            <person name="Brinkac L.M."/>
            <person name="Haft D.H."/>
            <person name="Selengut J.D."/>
            <person name="Sanka R."/>
            <person name="DePew J."/>
            <person name="Purushe J."/>
            <person name="Hartskeerl R.A."/>
            <person name="Ahmed A."/>
            <person name="van der Linden H."/>
            <person name="Goris M.G.A."/>
            <person name="Vinetz J.M."/>
            <person name="Sutton G.G."/>
            <person name="Nierman W.C."/>
            <person name="Fouts D.E."/>
        </authorList>
    </citation>
    <scope>NUCLEOTIDE SEQUENCE [LARGE SCALE GENOMIC DNA]</scope>
    <source>
        <strain evidence="1">ICFT</strain>
    </source>
</reference>